<dbReference type="InterPro" id="IPR000014">
    <property type="entry name" value="PAS"/>
</dbReference>
<reference evidence="10 11" key="1">
    <citation type="submission" date="2017-10" db="EMBL/GenBank/DDBJ databases">
        <title>Two draft genome sequences of Pusillimonas sp. strains isolated from a nitrate- and radionuclide-contaminated groundwater in Russia.</title>
        <authorList>
            <person name="Grouzdev D.S."/>
            <person name="Tourova T.P."/>
            <person name="Goeva M.A."/>
            <person name="Babich T.L."/>
            <person name="Sokolova D.S."/>
            <person name="Abdullin R."/>
            <person name="Poltaraus A.B."/>
            <person name="Toshchakov S.V."/>
            <person name="Nazina T.N."/>
        </authorList>
    </citation>
    <scope>NUCLEOTIDE SEQUENCE [LARGE SCALE GENOMIC DNA]</scope>
    <source>
        <strain evidence="10 11">JR1/69-3-13</strain>
    </source>
</reference>
<dbReference type="Pfam" id="PF08447">
    <property type="entry name" value="PAS_3"/>
    <property type="match status" value="1"/>
</dbReference>
<dbReference type="PANTHER" id="PTHR43065:SF42">
    <property type="entry name" value="TWO-COMPONENT SENSOR PPRA"/>
    <property type="match status" value="1"/>
</dbReference>
<dbReference type="Gene3D" id="1.10.287.130">
    <property type="match status" value="1"/>
</dbReference>
<feature type="domain" description="Histidine kinase" evidence="6">
    <location>
        <begin position="444"/>
        <end position="669"/>
    </location>
</feature>
<gene>
    <name evidence="10" type="ORF">CR159_06600</name>
</gene>
<dbReference type="PROSITE" id="PS50113">
    <property type="entry name" value="PAC"/>
    <property type="match status" value="1"/>
</dbReference>
<accession>A0A2N4U747</accession>
<sequence>MGALMRSHDWSASSLGPPSAWPQSLRTAVRLLLNTGHPMYIWWGQDGACLYNDAYRESIGPERHPQSLGQPARQVWEEIWDIIGPQIEQVMAGGPATWNENHLVPITRHGRREDVYWTYSYSPIDDESVPGGVGGVLVVCTETTQNVMAKKRLALAIERQRRLFQCAPGFIAILRGPNHIFEFVNDAYIQLAGDRDYIGRPALDAVPDIKDQGYKELLDQVYATGERFVAQQKSLRLARTPGASFEERFIDFIYEPIVDADGSISGIFVEGFDVTDRALADAALRESESRLRELNMYLEREVMERSAVGGRFWQISPDLLGVLSVNGQFESVNPAWLNVLGWTETEIEGISFVDLLHPDERHELLEAFERLEKGKPITRFECRYRRKDGQYNWFVWAAAPFNDAYYCIGRDITSQKEAEEELAVARDALRQSEKMEAIGQLTGGIAHDFNNLLAGISGNLEMLEMRLEQGRLSDLDHYISGAQGSARRAAGLTQRLLAFSRRQTLAPKPTDTNRLIADMEDLIRRTVGPDIDVYIVGFEGLWSTLVDPSQLENALLNLCINARDAMSPDGGRLTIETENKALDARAARERALPPGEYVVLKVTDTGSGMPPDVISQAFDPFFTTKPLGQGTGLGLSMIYGFMRQSGGQVQIYSEVGMGTTMSVYLPRHAGTADAPREVSNAAVAASGRGETVVVIDDEPALRQLMVEVLEDNGYIALEAADGPSGLKLLESEDDVDLLITDVGLPGGMNGRQVADAARVSRPGLKVLFVTGYAENAIVRNGLLDSGMEVMTKPFTMASMGSKIRDLIGR</sequence>
<keyword evidence="11" id="KW-1185">Reference proteome</keyword>
<feature type="domain" description="Response regulatory" evidence="7">
    <location>
        <begin position="691"/>
        <end position="807"/>
    </location>
</feature>
<dbReference type="InterPro" id="IPR035965">
    <property type="entry name" value="PAS-like_dom_sf"/>
</dbReference>
<dbReference type="GO" id="GO:0000155">
    <property type="term" value="F:phosphorelay sensor kinase activity"/>
    <property type="evidence" value="ECO:0007669"/>
    <property type="project" value="InterPro"/>
</dbReference>
<dbReference type="PANTHER" id="PTHR43065">
    <property type="entry name" value="SENSOR HISTIDINE KINASE"/>
    <property type="match status" value="1"/>
</dbReference>
<evidence type="ECO:0000256" key="4">
    <source>
        <dbReference type="PROSITE-ProRule" id="PRU00169"/>
    </source>
</evidence>
<feature type="domain" description="PAS" evidence="8">
    <location>
        <begin position="322"/>
        <end position="375"/>
    </location>
</feature>
<dbReference type="PROSITE" id="PS50112">
    <property type="entry name" value="PAS"/>
    <property type="match status" value="1"/>
</dbReference>
<dbReference type="Gene3D" id="3.30.565.10">
    <property type="entry name" value="Histidine kinase-like ATPase, C-terminal domain"/>
    <property type="match status" value="1"/>
</dbReference>
<dbReference type="PRINTS" id="PR00344">
    <property type="entry name" value="BCTRLSENSOR"/>
</dbReference>
<proteinExistence type="predicted"/>
<dbReference type="EMBL" id="PDNW01000004">
    <property type="protein sequence ID" value="PLC50817.1"/>
    <property type="molecule type" value="Genomic_DNA"/>
</dbReference>
<dbReference type="CDD" id="cd00082">
    <property type="entry name" value="HisKA"/>
    <property type="match status" value="1"/>
</dbReference>
<dbReference type="Pfam" id="PF08448">
    <property type="entry name" value="PAS_4"/>
    <property type="match status" value="2"/>
</dbReference>
<dbReference type="Pfam" id="PF00072">
    <property type="entry name" value="Response_reg"/>
    <property type="match status" value="1"/>
</dbReference>
<keyword evidence="10" id="KW-0418">Kinase</keyword>
<dbReference type="InterPro" id="IPR003594">
    <property type="entry name" value="HATPase_dom"/>
</dbReference>
<dbReference type="Pfam" id="PF02518">
    <property type="entry name" value="HATPase_c"/>
    <property type="match status" value="1"/>
</dbReference>
<dbReference type="Gene3D" id="3.40.50.2300">
    <property type="match status" value="1"/>
</dbReference>
<evidence type="ECO:0000256" key="1">
    <source>
        <dbReference type="ARBA" id="ARBA00000085"/>
    </source>
</evidence>
<evidence type="ECO:0000256" key="2">
    <source>
        <dbReference type="ARBA" id="ARBA00012438"/>
    </source>
</evidence>
<dbReference type="SUPFAM" id="SSF47384">
    <property type="entry name" value="Homodimeric domain of signal transducing histidine kinase"/>
    <property type="match status" value="1"/>
</dbReference>
<dbReference type="InterPro" id="IPR000700">
    <property type="entry name" value="PAS-assoc_C"/>
</dbReference>
<dbReference type="InterPro" id="IPR036097">
    <property type="entry name" value="HisK_dim/P_sf"/>
</dbReference>
<dbReference type="Pfam" id="PF00512">
    <property type="entry name" value="HisKA"/>
    <property type="match status" value="1"/>
</dbReference>
<dbReference type="InterPro" id="IPR003661">
    <property type="entry name" value="HisK_dim/P_dom"/>
</dbReference>
<dbReference type="CDD" id="cd18161">
    <property type="entry name" value="REC_hyHK_blue-like"/>
    <property type="match status" value="1"/>
</dbReference>
<dbReference type="SUPFAM" id="SSF55785">
    <property type="entry name" value="PYP-like sensor domain (PAS domain)"/>
    <property type="match status" value="2"/>
</dbReference>
<dbReference type="AlphaFoldDB" id="A0A2N4U747"/>
<evidence type="ECO:0000313" key="11">
    <source>
        <dbReference type="Proteomes" id="UP000234190"/>
    </source>
</evidence>
<dbReference type="SUPFAM" id="SSF55874">
    <property type="entry name" value="ATPase domain of HSP90 chaperone/DNA topoisomerase II/histidine kinase"/>
    <property type="match status" value="1"/>
</dbReference>
<dbReference type="SUPFAM" id="SSF52172">
    <property type="entry name" value="CheY-like"/>
    <property type="match status" value="1"/>
</dbReference>
<dbReference type="InterPro" id="IPR011006">
    <property type="entry name" value="CheY-like_superfamily"/>
</dbReference>
<keyword evidence="3 4" id="KW-0597">Phosphoprotein</keyword>
<dbReference type="EC" id="2.7.13.3" evidence="2"/>
<feature type="region of interest" description="Disordered" evidence="5">
    <location>
        <begin position="1"/>
        <end position="21"/>
    </location>
</feature>
<evidence type="ECO:0000313" key="10">
    <source>
        <dbReference type="EMBL" id="PLC50817.1"/>
    </source>
</evidence>
<evidence type="ECO:0000259" key="6">
    <source>
        <dbReference type="PROSITE" id="PS50109"/>
    </source>
</evidence>
<dbReference type="PROSITE" id="PS50109">
    <property type="entry name" value="HIS_KIN"/>
    <property type="match status" value="1"/>
</dbReference>
<dbReference type="InterPro" id="IPR004358">
    <property type="entry name" value="Sig_transdc_His_kin-like_C"/>
</dbReference>
<feature type="compositionally biased region" description="Polar residues" evidence="5">
    <location>
        <begin position="10"/>
        <end position="21"/>
    </location>
</feature>
<dbReference type="SMART" id="SM00448">
    <property type="entry name" value="REC"/>
    <property type="match status" value="1"/>
</dbReference>
<dbReference type="SMART" id="SM00091">
    <property type="entry name" value="PAS"/>
    <property type="match status" value="2"/>
</dbReference>
<dbReference type="InterPro" id="IPR013655">
    <property type="entry name" value="PAS_fold_3"/>
</dbReference>
<dbReference type="InterPro" id="IPR005467">
    <property type="entry name" value="His_kinase_dom"/>
</dbReference>
<dbReference type="PROSITE" id="PS50110">
    <property type="entry name" value="RESPONSE_REGULATORY"/>
    <property type="match status" value="1"/>
</dbReference>
<evidence type="ECO:0000259" key="8">
    <source>
        <dbReference type="PROSITE" id="PS50112"/>
    </source>
</evidence>
<dbReference type="NCBIfam" id="TIGR00229">
    <property type="entry name" value="sensory_box"/>
    <property type="match status" value="1"/>
</dbReference>
<keyword evidence="10" id="KW-0808">Transferase</keyword>
<dbReference type="InterPro" id="IPR001789">
    <property type="entry name" value="Sig_transdc_resp-reg_receiver"/>
</dbReference>
<feature type="domain" description="PAC" evidence="9">
    <location>
        <begin position="231"/>
        <end position="286"/>
    </location>
</feature>
<dbReference type="Gene3D" id="3.30.450.20">
    <property type="entry name" value="PAS domain"/>
    <property type="match status" value="3"/>
</dbReference>
<dbReference type="InterPro" id="IPR013656">
    <property type="entry name" value="PAS_4"/>
</dbReference>
<dbReference type="SMART" id="SM00388">
    <property type="entry name" value="HisKA"/>
    <property type="match status" value="1"/>
</dbReference>
<evidence type="ECO:0000256" key="3">
    <source>
        <dbReference type="ARBA" id="ARBA00022553"/>
    </source>
</evidence>
<feature type="modified residue" description="4-aspartylphosphate" evidence="4">
    <location>
        <position position="741"/>
    </location>
</feature>
<dbReference type="OrthoDB" id="9146564at2"/>
<dbReference type="CDD" id="cd00130">
    <property type="entry name" value="PAS"/>
    <property type="match status" value="1"/>
</dbReference>
<organism evidence="10 11">
    <name type="scientific">Pollutimonas subterranea</name>
    <dbReference type="NCBI Taxonomy" id="2045210"/>
    <lineage>
        <taxon>Bacteria</taxon>
        <taxon>Pseudomonadati</taxon>
        <taxon>Pseudomonadota</taxon>
        <taxon>Betaproteobacteria</taxon>
        <taxon>Burkholderiales</taxon>
        <taxon>Alcaligenaceae</taxon>
        <taxon>Pollutimonas</taxon>
    </lineage>
</organism>
<name>A0A2N4U747_9BURK</name>
<evidence type="ECO:0000256" key="5">
    <source>
        <dbReference type="SAM" id="MobiDB-lite"/>
    </source>
</evidence>
<dbReference type="InterPro" id="IPR036890">
    <property type="entry name" value="HATPase_C_sf"/>
</dbReference>
<dbReference type="SMART" id="SM00387">
    <property type="entry name" value="HATPase_c"/>
    <property type="match status" value="1"/>
</dbReference>
<comment type="catalytic activity">
    <reaction evidence="1">
        <text>ATP + protein L-histidine = ADP + protein N-phospho-L-histidine.</text>
        <dbReference type="EC" id="2.7.13.3"/>
    </reaction>
</comment>
<dbReference type="Proteomes" id="UP000234190">
    <property type="component" value="Unassembled WGS sequence"/>
</dbReference>
<protein>
    <recommendedName>
        <fullName evidence="2">histidine kinase</fullName>
        <ecNumber evidence="2">2.7.13.3</ecNumber>
    </recommendedName>
</protein>
<evidence type="ECO:0000259" key="9">
    <source>
        <dbReference type="PROSITE" id="PS50113"/>
    </source>
</evidence>
<comment type="caution">
    <text evidence="10">The sequence shown here is derived from an EMBL/GenBank/DDBJ whole genome shotgun (WGS) entry which is preliminary data.</text>
</comment>
<evidence type="ECO:0000259" key="7">
    <source>
        <dbReference type="PROSITE" id="PS50110"/>
    </source>
</evidence>